<dbReference type="SUPFAM" id="SSF103473">
    <property type="entry name" value="MFS general substrate transporter"/>
    <property type="match status" value="1"/>
</dbReference>
<feature type="transmembrane region" description="Helical" evidence="6">
    <location>
        <begin position="252"/>
        <end position="273"/>
    </location>
</feature>
<gene>
    <name evidence="8" type="ORF">BED41_01695</name>
</gene>
<accession>A0A1B2I1R5</accession>
<evidence type="ECO:0000313" key="9">
    <source>
        <dbReference type="Proteomes" id="UP000093044"/>
    </source>
</evidence>
<dbReference type="OrthoDB" id="7375466at2"/>
<evidence type="ECO:0000256" key="1">
    <source>
        <dbReference type="ARBA" id="ARBA00004651"/>
    </source>
</evidence>
<sequence>MKRLFFVVLLLGFMLSNLMRISGVVVLPPLGESLGLSASTIGFLSSLFFYTYGLSFGLWGVLIDRRGAFRCCGAALLIAACGSFIMMFSGTAFAVGLGRALCGLGLSSAFTGILTYCAVSFPQKDYGGYVGLSMVVGHSGTIIAVAPLGFAMELIGSRGVFCLLGLFASALGASLLYFRRLDPQPQPRPGEGAVNPATVFRELWEVLKNIWRKFPLRVVMYTWGISAAASAALQGLWAVAWLQSSAGMARDTAYLCATWISFGMVAGPAFGGWLVKRCRDEKRSLFTVCLLTQASWVLWLLLSIFAKSPALFGAAGFMIGFFNGCGYVFMGNAVRALVPLNQNGGTVGVINMFLYLMVILFQWGTGVCVDLFKAPAGGYTNIGFLSGFFLIVLLQGWAFRLITKVSSFKAA</sequence>
<dbReference type="InterPro" id="IPR011701">
    <property type="entry name" value="MFS"/>
</dbReference>
<dbReference type="EMBL" id="CP016757">
    <property type="protein sequence ID" value="ANZ43914.1"/>
    <property type="molecule type" value="Genomic_DNA"/>
</dbReference>
<dbReference type="PANTHER" id="PTHR43124:SF3">
    <property type="entry name" value="CHLORAMPHENICOL EFFLUX PUMP RV0191"/>
    <property type="match status" value="1"/>
</dbReference>
<evidence type="ECO:0000256" key="6">
    <source>
        <dbReference type="SAM" id="Phobius"/>
    </source>
</evidence>
<feature type="transmembrane region" description="Helical" evidence="6">
    <location>
        <begin position="285"/>
        <end position="305"/>
    </location>
</feature>
<dbReference type="InterPro" id="IPR020846">
    <property type="entry name" value="MFS_dom"/>
</dbReference>
<keyword evidence="5 6" id="KW-0472">Membrane</keyword>
<dbReference type="GO" id="GO:0005886">
    <property type="term" value="C:plasma membrane"/>
    <property type="evidence" value="ECO:0007669"/>
    <property type="project" value="UniProtKB-SubCell"/>
</dbReference>
<dbReference type="PANTHER" id="PTHR43124">
    <property type="entry name" value="PURINE EFFLUX PUMP PBUE"/>
    <property type="match status" value="1"/>
</dbReference>
<feature type="transmembrane region" description="Helical" evidence="6">
    <location>
        <begin position="129"/>
        <end position="152"/>
    </location>
</feature>
<dbReference type="RefSeq" id="WP_066742272.1">
    <property type="nucleotide sequence ID" value="NZ_CP016757.1"/>
</dbReference>
<feature type="domain" description="Major facilitator superfamily (MFS) profile" evidence="7">
    <location>
        <begin position="4"/>
        <end position="404"/>
    </location>
</feature>
<organism evidence="8 9">
    <name type="scientific">Cloacibacillus porcorum</name>
    <dbReference type="NCBI Taxonomy" id="1197717"/>
    <lineage>
        <taxon>Bacteria</taxon>
        <taxon>Thermotogati</taxon>
        <taxon>Synergistota</taxon>
        <taxon>Synergistia</taxon>
        <taxon>Synergistales</taxon>
        <taxon>Synergistaceae</taxon>
        <taxon>Cloacibacillus</taxon>
    </lineage>
</organism>
<dbReference type="Pfam" id="PF07690">
    <property type="entry name" value="MFS_1"/>
    <property type="match status" value="1"/>
</dbReference>
<protein>
    <recommendedName>
        <fullName evidence="7">Major facilitator superfamily (MFS) profile domain-containing protein</fullName>
    </recommendedName>
</protein>
<feature type="transmembrane region" description="Helical" evidence="6">
    <location>
        <begin position="346"/>
        <end position="364"/>
    </location>
</feature>
<feature type="transmembrane region" description="Helical" evidence="6">
    <location>
        <begin position="218"/>
        <end position="240"/>
    </location>
</feature>
<dbReference type="InterPro" id="IPR036259">
    <property type="entry name" value="MFS_trans_sf"/>
</dbReference>
<reference evidence="8" key="1">
    <citation type="submission" date="2016-08" db="EMBL/GenBank/DDBJ databases">
        <title>Complete genome of Cloacibacillus porcorum.</title>
        <authorList>
            <person name="Looft T."/>
            <person name="Bayles D.O."/>
            <person name="Alt D.P."/>
        </authorList>
    </citation>
    <scope>NUCLEOTIDE SEQUENCE [LARGE SCALE GENOMIC DNA]</scope>
    <source>
        <strain evidence="8">CL-84</strain>
    </source>
</reference>
<evidence type="ECO:0000256" key="3">
    <source>
        <dbReference type="ARBA" id="ARBA00022692"/>
    </source>
</evidence>
<comment type="subcellular location">
    <subcellularLocation>
        <location evidence="1">Cell membrane</location>
        <topology evidence="1">Multi-pass membrane protein</topology>
    </subcellularLocation>
</comment>
<proteinExistence type="predicted"/>
<evidence type="ECO:0000256" key="5">
    <source>
        <dbReference type="ARBA" id="ARBA00023136"/>
    </source>
</evidence>
<dbReference type="Proteomes" id="UP000093044">
    <property type="component" value="Chromosome"/>
</dbReference>
<keyword evidence="9" id="KW-1185">Reference proteome</keyword>
<dbReference type="STRING" id="1197717.BED41_01695"/>
<dbReference type="Gene3D" id="1.20.1250.20">
    <property type="entry name" value="MFS general substrate transporter like domains"/>
    <property type="match status" value="1"/>
</dbReference>
<feature type="transmembrane region" description="Helical" evidence="6">
    <location>
        <begin position="311"/>
        <end position="334"/>
    </location>
</feature>
<keyword evidence="2" id="KW-1003">Cell membrane</keyword>
<dbReference type="GeneID" id="83056562"/>
<feature type="transmembrane region" description="Helical" evidence="6">
    <location>
        <begin position="74"/>
        <end position="97"/>
    </location>
</feature>
<dbReference type="PROSITE" id="PS50850">
    <property type="entry name" value="MFS"/>
    <property type="match status" value="1"/>
</dbReference>
<evidence type="ECO:0000259" key="7">
    <source>
        <dbReference type="PROSITE" id="PS50850"/>
    </source>
</evidence>
<evidence type="ECO:0000256" key="4">
    <source>
        <dbReference type="ARBA" id="ARBA00022989"/>
    </source>
</evidence>
<feature type="transmembrane region" description="Helical" evidence="6">
    <location>
        <begin position="103"/>
        <end position="122"/>
    </location>
</feature>
<dbReference type="AlphaFoldDB" id="A0A1B2I1R5"/>
<keyword evidence="4 6" id="KW-1133">Transmembrane helix</keyword>
<evidence type="ECO:0000313" key="8">
    <source>
        <dbReference type="EMBL" id="ANZ43914.1"/>
    </source>
</evidence>
<dbReference type="KEGG" id="cpor:BED41_01695"/>
<name>A0A1B2I1R5_9BACT</name>
<feature type="transmembrane region" description="Helical" evidence="6">
    <location>
        <begin position="36"/>
        <end position="62"/>
    </location>
</feature>
<dbReference type="GO" id="GO:0022857">
    <property type="term" value="F:transmembrane transporter activity"/>
    <property type="evidence" value="ECO:0007669"/>
    <property type="project" value="InterPro"/>
</dbReference>
<keyword evidence="3 6" id="KW-0812">Transmembrane</keyword>
<dbReference type="InterPro" id="IPR050189">
    <property type="entry name" value="MFS_Efflux_Transporters"/>
</dbReference>
<feature type="transmembrane region" description="Helical" evidence="6">
    <location>
        <begin position="158"/>
        <end position="178"/>
    </location>
</feature>
<evidence type="ECO:0000256" key="2">
    <source>
        <dbReference type="ARBA" id="ARBA00022475"/>
    </source>
</evidence>
<feature type="transmembrane region" description="Helical" evidence="6">
    <location>
        <begin position="376"/>
        <end position="399"/>
    </location>
</feature>